<dbReference type="SUPFAM" id="SSF51735">
    <property type="entry name" value="NAD(P)-binding Rossmann-fold domains"/>
    <property type="match status" value="1"/>
</dbReference>
<evidence type="ECO:0000256" key="1">
    <source>
        <dbReference type="ARBA" id="ARBA00006484"/>
    </source>
</evidence>
<dbReference type="KEGG" id="pbj:VN24_09425"/>
<evidence type="ECO:0000256" key="2">
    <source>
        <dbReference type="ARBA" id="ARBA00023002"/>
    </source>
</evidence>
<dbReference type="RefSeq" id="WP_045670199.1">
    <property type="nucleotide sequence ID" value="NZ_CP011058.1"/>
</dbReference>
<accession>A0A0D5NHM4</accession>
<gene>
    <name evidence="3" type="ORF">VN24_09425</name>
</gene>
<reference evidence="4" key="2">
    <citation type="submission" date="2015-03" db="EMBL/GenBank/DDBJ databases">
        <title>Genome sequence of Paenibacillus beijingensis strain DSM 24997T.</title>
        <authorList>
            <person name="Kwak Y."/>
            <person name="Shin J.-H."/>
        </authorList>
    </citation>
    <scope>NUCLEOTIDE SEQUENCE [LARGE SCALE GENOMIC DNA]</scope>
    <source>
        <strain evidence="4">DSM 24997</strain>
    </source>
</reference>
<dbReference type="PRINTS" id="PR00081">
    <property type="entry name" value="GDHRDH"/>
</dbReference>
<dbReference type="HOGENOM" id="CLU_010194_1_2_9"/>
<organism evidence="3 4">
    <name type="scientific">Paenibacillus beijingensis</name>
    <dbReference type="NCBI Taxonomy" id="1126833"/>
    <lineage>
        <taxon>Bacteria</taxon>
        <taxon>Bacillati</taxon>
        <taxon>Bacillota</taxon>
        <taxon>Bacilli</taxon>
        <taxon>Bacillales</taxon>
        <taxon>Paenibacillaceae</taxon>
        <taxon>Paenibacillus</taxon>
    </lineage>
</organism>
<dbReference type="GO" id="GO:0016491">
    <property type="term" value="F:oxidoreductase activity"/>
    <property type="evidence" value="ECO:0007669"/>
    <property type="project" value="UniProtKB-KW"/>
</dbReference>
<dbReference type="NCBIfam" id="NF005449">
    <property type="entry name" value="PRK07041.1"/>
    <property type="match status" value="1"/>
</dbReference>
<dbReference type="Gene3D" id="3.40.50.720">
    <property type="entry name" value="NAD(P)-binding Rossmann-like Domain"/>
    <property type="match status" value="1"/>
</dbReference>
<dbReference type="AlphaFoldDB" id="A0A0D5NHM4"/>
<dbReference type="CDD" id="cd11731">
    <property type="entry name" value="Lin1944_like_SDR_c"/>
    <property type="match status" value="1"/>
</dbReference>
<dbReference type="Pfam" id="PF13561">
    <property type="entry name" value="adh_short_C2"/>
    <property type="match status" value="1"/>
</dbReference>
<dbReference type="OrthoDB" id="9806974at2"/>
<proteinExistence type="inferred from homology"/>
<dbReference type="InterPro" id="IPR036291">
    <property type="entry name" value="NAD(P)-bd_dom_sf"/>
</dbReference>
<dbReference type="EMBL" id="CP011058">
    <property type="protein sequence ID" value="AJY74766.1"/>
    <property type="molecule type" value="Genomic_DNA"/>
</dbReference>
<dbReference type="InterPro" id="IPR051122">
    <property type="entry name" value="SDR_DHRS6-like"/>
</dbReference>
<dbReference type="InterPro" id="IPR002347">
    <property type="entry name" value="SDR_fam"/>
</dbReference>
<dbReference type="STRING" id="1126833.VN24_09425"/>
<evidence type="ECO:0000313" key="4">
    <source>
        <dbReference type="Proteomes" id="UP000032633"/>
    </source>
</evidence>
<comment type="similarity">
    <text evidence="1">Belongs to the short-chain dehydrogenases/reductases (SDR) family.</text>
</comment>
<evidence type="ECO:0000313" key="3">
    <source>
        <dbReference type="EMBL" id="AJY74766.1"/>
    </source>
</evidence>
<keyword evidence="4" id="KW-1185">Reference proteome</keyword>
<reference evidence="3 4" key="1">
    <citation type="journal article" date="2015" name="J. Biotechnol.">
        <title>Complete genome sequence of Paenibacillus beijingensis 7188(T) (=DSM 24997(T)), a novel rhizobacterium from jujube garden soil.</title>
        <authorList>
            <person name="Kwak Y."/>
            <person name="Shin J.H."/>
        </authorList>
    </citation>
    <scope>NUCLEOTIDE SEQUENCE [LARGE SCALE GENOMIC DNA]</scope>
    <source>
        <strain evidence="3 4">DSM 24997</strain>
    </source>
</reference>
<name>A0A0D5NHM4_9BACL</name>
<dbReference type="PATRIC" id="fig|1126833.4.peg.2085"/>
<protein>
    <submittedName>
        <fullName evidence="3">Short-chain dehydrogenase</fullName>
    </submittedName>
</protein>
<keyword evidence="2" id="KW-0560">Oxidoreductase</keyword>
<dbReference type="Proteomes" id="UP000032633">
    <property type="component" value="Chromosome"/>
</dbReference>
<sequence length="237" mass="25054">MLQHQKIVVIGGSSGIGLETAKQAAALGAEVIIASRSKAKLQKAKAELGPTASSYTLDTTQEQEVKSFFETVGRFDHLVVSAAETSGGPFLQTDTAKARQLFDNKFWGQYYAAKYGAPNIAPNGSITLFSGVVAYKSMIGSSVLGAVNAAVANLGQTLALELAPLRVNLVSPGIIDTPSRSQMPEEARNQFYDTIASKLPVKRVGKAEDVAQSVLYLIQNGFVTGTVLHVDGGHILT</sequence>
<dbReference type="PANTHER" id="PTHR43477:SF1">
    <property type="entry name" value="DIHYDROANTICAPSIN 7-DEHYDROGENASE"/>
    <property type="match status" value="1"/>
</dbReference>
<dbReference type="PANTHER" id="PTHR43477">
    <property type="entry name" value="DIHYDROANTICAPSIN 7-DEHYDROGENASE"/>
    <property type="match status" value="1"/>
</dbReference>